<evidence type="ECO:0000313" key="1">
    <source>
        <dbReference type="EMBL" id="KAH6935597.1"/>
    </source>
</evidence>
<sequence length="353" mass="40049">MSRASNPWEDSETEDEEMENTQKRTKVKDRWDDTENDEDGHKSIQKKPTKTKEKSKDRQKQKGAKTKEQDQNKTDGKNEKDCRAQTGGKPNETSKNPEKGTPTQEEKSSNKKVHNDTGEMNELMTMHSRLLEALFKVQATTPGNSELLQEIMRYHNLIVEKAAAVIERNAYLQGKLEKSESGIHQKTYSEVLKQPKETTQPTEEKDGQMPRAALLIRTDQEGGQTFQEVKRAVQNNFQPEHYGLKDVTLKTIRGGVAVSSANAEGLEKLSKAITENSETKHLKTRMSEGKNPEIKIIGIDESIPDSEIVGRLLRQNQIPGEEENPRTDERQRMHYEGAVVRALSSPVLRCTFH</sequence>
<keyword evidence="2" id="KW-1185">Reference proteome</keyword>
<protein>
    <submittedName>
        <fullName evidence="1">Uncharacterized protein</fullName>
    </submittedName>
</protein>
<dbReference type="EMBL" id="CM023483">
    <property type="protein sequence ID" value="KAH6935597.1"/>
    <property type="molecule type" value="Genomic_DNA"/>
</dbReference>
<accession>A0ACB7SKC0</accession>
<reference evidence="1" key="1">
    <citation type="submission" date="2020-05" db="EMBL/GenBank/DDBJ databases">
        <title>Large-scale comparative analyses of tick genomes elucidate their genetic diversity and vector capacities.</title>
        <authorList>
            <person name="Jia N."/>
            <person name="Wang J."/>
            <person name="Shi W."/>
            <person name="Du L."/>
            <person name="Sun Y."/>
            <person name="Zhan W."/>
            <person name="Jiang J."/>
            <person name="Wang Q."/>
            <person name="Zhang B."/>
            <person name="Ji P."/>
            <person name="Sakyi L.B."/>
            <person name="Cui X."/>
            <person name="Yuan T."/>
            <person name="Jiang B."/>
            <person name="Yang W."/>
            <person name="Lam T.T.-Y."/>
            <person name="Chang Q."/>
            <person name="Ding S."/>
            <person name="Wang X."/>
            <person name="Zhu J."/>
            <person name="Ruan X."/>
            <person name="Zhao L."/>
            <person name="Wei J."/>
            <person name="Que T."/>
            <person name="Du C."/>
            <person name="Cheng J."/>
            <person name="Dai P."/>
            <person name="Han X."/>
            <person name="Huang E."/>
            <person name="Gao Y."/>
            <person name="Liu J."/>
            <person name="Shao H."/>
            <person name="Ye R."/>
            <person name="Li L."/>
            <person name="Wei W."/>
            <person name="Wang X."/>
            <person name="Wang C."/>
            <person name="Yang T."/>
            <person name="Huo Q."/>
            <person name="Li W."/>
            <person name="Guo W."/>
            <person name="Chen H."/>
            <person name="Zhou L."/>
            <person name="Ni X."/>
            <person name="Tian J."/>
            <person name="Zhou Y."/>
            <person name="Sheng Y."/>
            <person name="Liu T."/>
            <person name="Pan Y."/>
            <person name="Xia L."/>
            <person name="Li J."/>
            <person name="Zhao F."/>
            <person name="Cao W."/>
        </authorList>
    </citation>
    <scope>NUCLEOTIDE SEQUENCE</scope>
    <source>
        <strain evidence="1">Hyas-2018</strain>
    </source>
</reference>
<comment type="caution">
    <text evidence="1">The sequence shown here is derived from an EMBL/GenBank/DDBJ whole genome shotgun (WGS) entry which is preliminary data.</text>
</comment>
<name>A0ACB7SKC0_HYAAI</name>
<gene>
    <name evidence="1" type="ORF">HPB50_007008</name>
</gene>
<evidence type="ECO:0000313" key="2">
    <source>
        <dbReference type="Proteomes" id="UP000821845"/>
    </source>
</evidence>
<dbReference type="Proteomes" id="UP000821845">
    <property type="component" value="Chromosome 3"/>
</dbReference>
<organism evidence="1 2">
    <name type="scientific">Hyalomma asiaticum</name>
    <name type="common">Tick</name>
    <dbReference type="NCBI Taxonomy" id="266040"/>
    <lineage>
        <taxon>Eukaryota</taxon>
        <taxon>Metazoa</taxon>
        <taxon>Ecdysozoa</taxon>
        <taxon>Arthropoda</taxon>
        <taxon>Chelicerata</taxon>
        <taxon>Arachnida</taxon>
        <taxon>Acari</taxon>
        <taxon>Parasitiformes</taxon>
        <taxon>Ixodida</taxon>
        <taxon>Ixodoidea</taxon>
        <taxon>Ixodidae</taxon>
        <taxon>Hyalomminae</taxon>
        <taxon>Hyalomma</taxon>
    </lineage>
</organism>
<proteinExistence type="predicted"/>